<dbReference type="PANTHER" id="PTHR47245:SF1">
    <property type="entry name" value="FOLDASE PROTEIN PRSA"/>
    <property type="match status" value="1"/>
</dbReference>
<evidence type="ECO:0000256" key="1">
    <source>
        <dbReference type="ARBA" id="ARBA00000971"/>
    </source>
</evidence>
<evidence type="ECO:0000256" key="7">
    <source>
        <dbReference type="PROSITE-ProRule" id="PRU00278"/>
    </source>
</evidence>
<feature type="chain" id="PRO_5007786513" description="peptidylprolyl isomerase" evidence="8">
    <location>
        <begin position="29"/>
        <end position="282"/>
    </location>
</feature>
<protein>
    <recommendedName>
        <fullName evidence="3">peptidylprolyl isomerase</fullName>
        <ecNumber evidence="3">5.2.1.8</ecNumber>
    </recommendedName>
</protein>
<evidence type="ECO:0000256" key="3">
    <source>
        <dbReference type="ARBA" id="ARBA00013194"/>
    </source>
</evidence>
<dbReference type="EMBL" id="LN899824">
    <property type="protein sequence ID" value="CUV29552.1"/>
    <property type="molecule type" value="Genomic_DNA"/>
</dbReference>
<gene>
    <name evidence="10" type="ORF">RUN1985_v1_450007</name>
</gene>
<dbReference type="InterPro" id="IPR050245">
    <property type="entry name" value="PrsA_foldase"/>
</dbReference>
<evidence type="ECO:0000256" key="2">
    <source>
        <dbReference type="ARBA" id="ARBA00007656"/>
    </source>
</evidence>
<evidence type="ECO:0000256" key="6">
    <source>
        <dbReference type="ARBA" id="ARBA00023235"/>
    </source>
</evidence>
<comment type="similarity">
    <text evidence="2">Belongs to the PpiC/parvulin rotamase family.</text>
</comment>
<dbReference type="EC" id="5.2.1.8" evidence="3"/>
<dbReference type="SUPFAM" id="SSF54534">
    <property type="entry name" value="FKBP-like"/>
    <property type="match status" value="1"/>
</dbReference>
<evidence type="ECO:0000256" key="4">
    <source>
        <dbReference type="ARBA" id="ARBA00022729"/>
    </source>
</evidence>
<evidence type="ECO:0000259" key="9">
    <source>
        <dbReference type="PROSITE" id="PS50198"/>
    </source>
</evidence>
<proteinExistence type="inferred from homology"/>
<reference evidence="10" key="1">
    <citation type="submission" date="2015-10" db="EMBL/GenBank/DDBJ databases">
        <authorList>
            <person name="Gilbert D.G."/>
        </authorList>
    </citation>
    <scope>NUCLEOTIDE SEQUENCE</scope>
    <source>
        <strain evidence="10">Phyl III-seqv23</strain>
    </source>
</reference>
<dbReference type="Gene3D" id="1.10.8.1040">
    <property type="match status" value="1"/>
</dbReference>
<feature type="signal peptide" evidence="8">
    <location>
        <begin position="1"/>
        <end position="28"/>
    </location>
</feature>
<keyword evidence="5 7" id="KW-0697">Rotamase</keyword>
<dbReference type="AlphaFoldDB" id="A0A0S4V4B4"/>
<feature type="domain" description="PpiC" evidence="9">
    <location>
        <begin position="138"/>
        <end position="237"/>
    </location>
</feature>
<dbReference type="InterPro" id="IPR027304">
    <property type="entry name" value="Trigger_fact/SurA_dom_sf"/>
</dbReference>
<name>A0A0S4V4B4_RALSL</name>
<dbReference type="GO" id="GO:0003755">
    <property type="term" value="F:peptidyl-prolyl cis-trans isomerase activity"/>
    <property type="evidence" value="ECO:0007669"/>
    <property type="project" value="UniProtKB-KW"/>
</dbReference>
<dbReference type="PROSITE" id="PS50198">
    <property type="entry name" value="PPIC_PPIASE_2"/>
    <property type="match status" value="1"/>
</dbReference>
<dbReference type="InterPro" id="IPR000297">
    <property type="entry name" value="PPIase_PpiC"/>
</dbReference>
<dbReference type="PANTHER" id="PTHR47245">
    <property type="entry name" value="PEPTIDYLPROLYL ISOMERASE"/>
    <property type="match status" value="1"/>
</dbReference>
<dbReference type="SUPFAM" id="SSF109998">
    <property type="entry name" value="Triger factor/SurA peptide-binding domain-like"/>
    <property type="match status" value="1"/>
</dbReference>
<dbReference type="Pfam" id="PF13145">
    <property type="entry name" value="Rotamase_2"/>
    <property type="match status" value="1"/>
</dbReference>
<dbReference type="InterPro" id="IPR046357">
    <property type="entry name" value="PPIase_dom_sf"/>
</dbReference>
<comment type="catalytic activity">
    <reaction evidence="1">
        <text>[protein]-peptidylproline (omega=180) = [protein]-peptidylproline (omega=0)</text>
        <dbReference type="Rhea" id="RHEA:16237"/>
        <dbReference type="Rhea" id="RHEA-COMP:10747"/>
        <dbReference type="Rhea" id="RHEA-COMP:10748"/>
        <dbReference type="ChEBI" id="CHEBI:83833"/>
        <dbReference type="ChEBI" id="CHEBI:83834"/>
        <dbReference type="EC" id="5.2.1.8"/>
    </reaction>
</comment>
<keyword evidence="6 7" id="KW-0413">Isomerase</keyword>
<keyword evidence="4 8" id="KW-0732">Signal</keyword>
<accession>A0A0S4V4B4</accession>
<evidence type="ECO:0000256" key="5">
    <source>
        <dbReference type="ARBA" id="ARBA00023110"/>
    </source>
</evidence>
<dbReference type="Gene3D" id="3.10.50.40">
    <property type="match status" value="1"/>
</dbReference>
<organism evidence="10">
    <name type="scientific">Ralstonia solanacearum</name>
    <name type="common">Pseudomonas solanacearum</name>
    <dbReference type="NCBI Taxonomy" id="305"/>
    <lineage>
        <taxon>Bacteria</taxon>
        <taxon>Pseudomonadati</taxon>
        <taxon>Pseudomonadota</taxon>
        <taxon>Betaproteobacteria</taxon>
        <taxon>Burkholderiales</taxon>
        <taxon>Burkholderiaceae</taxon>
        <taxon>Ralstonia</taxon>
        <taxon>Ralstonia solanacearum species complex</taxon>
    </lineage>
</organism>
<sequence length="282" mass="30311">MNRPTQFLKITIAVLSAVAAMAASSAYADDLPPGVVALVNGTRITQEQLDRAIAQSGVQANPQVAQALKQQLIARELFRQQAAKNPAYDKLPAVKQAMQEAHDAVITQAWLKDNIKPAPITDEQVKARYDAIVASLGDKEYKARVIQLGDDVTAAQVLAQLKQGGDFAKLAQQYSTAPNKVRGGDMDWVSFKVPVEEGKTQNLPLPLAREIAALGTGATSTAPVEVGSQRYIVKVEAARPTQVPGYDTVRPAIRQALETAELERVTVQVVGGLLKQAKVVQQ</sequence>
<evidence type="ECO:0000313" key="10">
    <source>
        <dbReference type="EMBL" id="CUV29552.1"/>
    </source>
</evidence>
<evidence type="ECO:0000256" key="8">
    <source>
        <dbReference type="SAM" id="SignalP"/>
    </source>
</evidence>